<proteinExistence type="predicted"/>
<dbReference type="Proteomes" id="UP001148629">
    <property type="component" value="Unassembled WGS sequence"/>
</dbReference>
<protein>
    <submittedName>
        <fullName evidence="1">Uncharacterized protein</fullName>
    </submittedName>
</protein>
<dbReference type="EMBL" id="JANRMS010001481">
    <property type="protein sequence ID" value="KAJ3527962.1"/>
    <property type="molecule type" value="Genomic_DNA"/>
</dbReference>
<keyword evidence="2" id="KW-1185">Reference proteome</keyword>
<evidence type="ECO:0000313" key="2">
    <source>
        <dbReference type="Proteomes" id="UP001148629"/>
    </source>
</evidence>
<name>A0ACC1RXU3_9HYPO</name>
<evidence type="ECO:0000313" key="1">
    <source>
        <dbReference type="EMBL" id="KAJ3527962.1"/>
    </source>
</evidence>
<reference evidence="1" key="1">
    <citation type="submission" date="2022-08" db="EMBL/GenBank/DDBJ databases">
        <title>Genome Sequence of Fusarium decemcellulare.</title>
        <authorList>
            <person name="Buettner E."/>
        </authorList>
    </citation>
    <scope>NUCLEOTIDE SEQUENCE</scope>
    <source>
        <strain evidence="1">Babe19</strain>
    </source>
</reference>
<comment type="caution">
    <text evidence="1">The sequence shown here is derived from an EMBL/GenBank/DDBJ whole genome shotgun (WGS) entry which is preliminary data.</text>
</comment>
<gene>
    <name evidence="1" type="ORF">NM208_g10449</name>
</gene>
<accession>A0ACC1RXU3</accession>
<sequence>MQATRTSIAAGAVDKKLCPPSSHPLARTRHLLTGRASSSPFDTWTGIDSHCQCVSPVVTRLDDPRLQKGSQRVRDEERVNKGPRSSAIAATTTSSSASSFVSTQGGFPCLSRLHDWLDTTLAALPTILTRSTCAGTQPDWISGCWLRTYNTTDALNLGNHNILAIVHRLVHTSLDLPTFDSSDATIMGTRAEDLVKLQQYTACDISDALLKLKVPGAGFVADLNLYSHPEDKPKSVTVAPVSTVLFAPKGHDLREPAKNIPSGVHWADITKPDTIVVLKQPDGQKNAICGGIMAVRMKVCQAKGVIVAGRVRDIEELRSTSLPIWARGLSTVGAGGGSVPWATQVPLDLDGTLVSPGDLAFSDPINGVVVIPQGKVSAVLELLPKLTSADDKVKEDVLKGMTVHEAFKLHRSNL</sequence>
<organism evidence="1 2">
    <name type="scientific">Fusarium decemcellulare</name>
    <dbReference type="NCBI Taxonomy" id="57161"/>
    <lineage>
        <taxon>Eukaryota</taxon>
        <taxon>Fungi</taxon>
        <taxon>Dikarya</taxon>
        <taxon>Ascomycota</taxon>
        <taxon>Pezizomycotina</taxon>
        <taxon>Sordariomycetes</taxon>
        <taxon>Hypocreomycetidae</taxon>
        <taxon>Hypocreales</taxon>
        <taxon>Nectriaceae</taxon>
        <taxon>Fusarium</taxon>
        <taxon>Fusarium decemcellulare species complex</taxon>
    </lineage>
</organism>